<dbReference type="AlphaFoldDB" id="A0A9W7HSX5"/>
<organism evidence="1 2">
    <name type="scientific">Hibiscus trionum</name>
    <name type="common">Flower of an hour</name>
    <dbReference type="NCBI Taxonomy" id="183268"/>
    <lineage>
        <taxon>Eukaryota</taxon>
        <taxon>Viridiplantae</taxon>
        <taxon>Streptophyta</taxon>
        <taxon>Embryophyta</taxon>
        <taxon>Tracheophyta</taxon>
        <taxon>Spermatophyta</taxon>
        <taxon>Magnoliopsida</taxon>
        <taxon>eudicotyledons</taxon>
        <taxon>Gunneridae</taxon>
        <taxon>Pentapetalae</taxon>
        <taxon>rosids</taxon>
        <taxon>malvids</taxon>
        <taxon>Malvales</taxon>
        <taxon>Malvaceae</taxon>
        <taxon>Malvoideae</taxon>
        <taxon>Hibiscus</taxon>
    </lineage>
</organism>
<protein>
    <submittedName>
        <fullName evidence="1">PLETHORA 3, AINTEGUMENTA-like 6</fullName>
    </submittedName>
</protein>
<keyword evidence="2" id="KW-1185">Reference proteome</keyword>
<dbReference type="Proteomes" id="UP001165190">
    <property type="component" value="Unassembled WGS sequence"/>
</dbReference>
<sequence length="67" mass="7350">MAPAAASNWLSFSLFPMEMLSSSSEPQFVSYEGPSAAAASPHYLIDNFYANDWTNLKQLGVSQMSRT</sequence>
<name>A0A9W7HSX5_HIBTR</name>
<proteinExistence type="predicted"/>
<dbReference type="EMBL" id="BSYR01000019">
    <property type="protein sequence ID" value="GMI83640.1"/>
    <property type="molecule type" value="Genomic_DNA"/>
</dbReference>
<evidence type="ECO:0000313" key="2">
    <source>
        <dbReference type="Proteomes" id="UP001165190"/>
    </source>
</evidence>
<gene>
    <name evidence="1" type="ORF">HRI_002033300</name>
</gene>
<comment type="caution">
    <text evidence="1">The sequence shown here is derived from an EMBL/GenBank/DDBJ whole genome shotgun (WGS) entry which is preliminary data.</text>
</comment>
<accession>A0A9W7HSX5</accession>
<evidence type="ECO:0000313" key="1">
    <source>
        <dbReference type="EMBL" id="GMI83640.1"/>
    </source>
</evidence>
<reference evidence="1" key="1">
    <citation type="submission" date="2023-05" db="EMBL/GenBank/DDBJ databases">
        <title>Genome and transcriptome analyses reveal genes involved in the formation of fine ridges on petal epidermal cells in Hibiscus trionum.</title>
        <authorList>
            <person name="Koshimizu S."/>
            <person name="Masuda S."/>
            <person name="Ishii T."/>
            <person name="Shirasu K."/>
            <person name="Hoshino A."/>
            <person name="Arita M."/>
        </authorList>
    </citation>
    <scope>NUCLEOTIDE SEQUENCE</scope>
    <source>
        <strain evidence="1">Hamamatsu line</strain>
    </source>
</reference>
<dbReference type="OrthoDB" id="10522474at2759"/>